<evidence type="ECO:0000313" key="2">
    <source>
        <dbReference type="Proteomes" id="UP000619078"/>
    </source>
</evidence>
<dbReference type="Proteomes" id="UP000619078">
    <property type="component" value="Unassembled WGS sequence"/>
</dbReference>
<dbReference type="RefSeq" id="WP_191165935.1">
    <property type="nucleotide sequence ID" value="NZ_JACWMX010000011.1"/>
</dbReference>
<dbReference type="AlphaFoldDB" id="A0A926S838"/>
<accession>A0A926S838</accession>
<keyword evidence="2" id="KW-1185">Reference proteome</keyword>
<proteinExistence type="predicted"/>
<sequence length="202" mass="23057">MKKKIENILALSIITVSDLDCFDNPERRKLSSAVNKILNKLKGVERDAFLIKIAAVVPPDTRKQLWEENHLNISAAITSYIRDYGVMPAKYLIAQQTGLSRPTVTKHFNEYKTNPEHLAHMEQFKFMAPKVLSSVFRAAVNGDMRAARLYLQMNGGFDQQPANTVVNEQNNYIQINNTILSQENLKQLSAEQLRQIEDIVRK</sequence>
<protein>
    <submittedName>
        <fullName evidence="1">Uncharacterized protein</fullName>
    </submittedName>
</protein>
<reference evidence="1" key="1">
    <citation type="submission" date="2020-09" db="EMBL/GenBank/DDBJ databases">
        <title>Novel species of Mucilaginibacter isolated from a glacier on the Tibetan Plateau.</title>
        <authorList>
            <person name="Liu Q."/>
            <person name="Xin Y.-H."/>
        </authorList>
    </citation>
    <scope>NUCLEOTIDE SEQUENCE</scope>
    <source>
        <strain evidence="1">ZB1P21</strain>
    </source>
</reference>
<evidence type="ECO:0000313" key="1">
    <source>
        <dbReference type="EMBL" id="MBD1395366.1"/>
    </source>
</evidence>
<organism evidence="1 2">
    <name type="scientific">Mucilaginibacter glaciei</name>
    <dbReference type="NCBI Taxonomy" id="2772109"/>
    <lineage>
        <taxon>Bacteria</taxon>
        <taxon>Pseudomonadati</taxon>
        <taxon>Bacteroidota</taxon>
        <taxon>Sphingobacteriia</taxon>
        <taxon>Sphingobacteriales</taxon>
        <taxon>Sphingobacteriaceae</taxon>
        <taxon>Mucilaginibacter</taxon>
    </lineage>
</organism>
<name>A0A926S838_9SPHI</name>
<dbReference type="EMBL" id="JACWMX010000011">
    <property type="protein sequence ID" value="MBD1395366.1"/>
    <property type="molecule type" value="Genomic_DNA"/>
</dbReference>
<comment type="caution">
    <text evidence="1">The sequence shown here is derived from an EMBL/GenBank/DDBJ whole genome shotgun (WGS) entry which is preliminary data.</text>
</comment>
<gene>
    <name evidence="1" type="ORF">IDJ76_19850</name>
</gene>